<feature type="domain" description="PKD/Chitinase" evidence="1">
    <location>
        <begin position="500"/>
        <end position="588"/>
    </location>
</feature>
<organism evidence="2 3">
    <name type="scientific">Ferrimonas aestuarii</name>
    <dbReference type="NCBI Taxonomy" id="2569539"/>
    <lineage>
        <taxon>Bacteria</taxon>
        <taxon>Pseudomonadati</taxon>
        <taxon>Pseudomonadota</taxon>
        <taxon>Gammaproteobacteria</taxon>
        <taxon>Alteromonadales</taxon>
        <taxon>Ferrimonadaceae</taxon>
        <taxon>Ferrimonas</taxon>
    </lineage>
</organism>
<dbReference type="OrthoDB" id="9793251at2"/>
<gene>
    <name evidence="2" type="ORF">FCL42_07590</name>
</gene>
<dbReference type="Pfam" id="PF22352">
    <property type="entry name" value="K319L-like_PKD"/>
    <property type="match status" value="7"/>
</dbReference>
<reference evidence="2 3" key="1">
    <citation type="submission" date="2019-04" db="EMBL/GenBank/DDBJ databases">
        <authorList>
            <person name="Hwang J.C."/>
        </authorList>
    </citation>
    <scope>NUCLEOTIDE SEQUENCE [LARGE SCALE GENOMIC DNA]</scope>
    <source>
        <strain evidence="2 3">IMCC35002</strain>
    </source>
</reference>
<feature type="domain" description="PKD/Chitinase" evidence="1">
    <location>
        <begin position="219"/>
        <end position="307"/>
    </location>
</feature>
<dbReference type="InterPro" id="IPR013783">
    <property type="entry name" value="Ig-like_fold"/>
</dbReference>
<feature type="domain" description="PKD/Chitinase" evidence="1">
    <location>
        <begin position="690"/>
        <end position="776"/>
    </location>
</feature>
<dbReference type="GO" id="GO:0031410">
    <property type="term" value="C:cytoplasmic vesicle"/>
    <property type="evidence" value="ECO:0007669"/>
    <property type="project" value="TreeGrafter"/>
</dbReference>
<accession>A0A4U1BQ25</accession>
<dbReference type="InterPro" id="IPR035986">
    <property type="entry name" value="PKD_dom_sf"/>
</dbReference>
<evidence type="ECO:0000259" key="1">
    <source>
        <dbReference type="SMART" id="SM00089"/>
    </source>
</evidence>
<evidence type="ECO:0000313" key="3">
    <source>
        <dbReference type="Proteomes" id="UP000305675"/>
    </source>
</evidence>
<feature type="domain" description="PKD/Chitinase" evidence="1">
    <location>
        <begin position="316"/>
        <end position="400"/>
    </location>
</feature>
<dbReference type="SUPFAM" id="SSF49299">
    <property type="entry name" value="PKD domain"/>
    <property type="match status" value="7"/>
</dbReference>
<evidence type="ECO:0000313" key="2">
    <source>
        <dbReference type="EMBL" id="TKB56070.1"/>
    </source>
</evidence>
<dbReference type="PANTHER" id="PTHR46182:SF2">
    <property type="entry name" value="FI19480P1"/>
    <property type="match status" value="1"/>
</dbReference>
<proteinExistence type="predicted"/>
<name>A0A4U1BQ25_9GAMM</name>
<dbReference type="Proteomes" id="UP000305675">
    <property type="component" value="Unassembled WGS sequence"/>
</dbReference>
<dbReference type="EMBL" id="SWCJ01000004">
    <property type="protein sequence ID" value="TKB56070.1"/>
    <property type="molecule type" value="Genomic_DNA"/>
</dbReference>
<dbReference type="RefSeq" id="WP_136862799.1">
    <property type="nucleotide sequence ID" value="NZ_SWCJ01000004.1"/>
</dbReference>
<dbReference type="SMART" id="SM00089">
    <property type="entry name" value="PKD"/>
    <property type="match status" value="8"/>
</dbReference>
<feature type="domain" description="PKD/Chitinase" evidence="1">
    <location>
        <begin position="33"/>
        <end position="121"/>
    </location>
</feature>
<sequence length="1520" mass="161752">MQLSQVFPIFLCVVFLVGCSDSDSSPSVDTRPVADAGLAQSLGLGATAVLNGSGSYDPQGKSISYRWTITDRPIGSSSELSDATSPYPALYLDAVGEFEISLVVSNGESESEPDTVIISDSGSLPIANAGNDISASGVTSVTLDGSQSIDPDGERLSYQWTLSSRPSGSMAQLQRQNTPFPVLQLDVAGDYEAELVVTDSTGTSAPDSVRISDVNIAPVARIISGGYALPGASVRLDGSGSSDADGDALTYQWHLVSAPPNSQARLSASDLAQVNLTPDIEGDYVIALTVSDGVYVSDLVTTTLHRDNRPPIAHAGHDQWVSNGDSVQLDGGASYDPDGDVLSYRWSILSAPNGSASVLTDAHSVHPKLTPDLYGDYIIQLIVNDGQRDSSPVTLRLSDRERNLPPVANAGLSKRGGPGDTVILDGSGSYDFDGDAITYRWVLLSKPQGSNAQLRDQNTAQPTLTLDAEGDYIAQLIVSDASSVSAPDTVLITEVNKMPRANAGSGMSVSKGQLVVLDGSASTDEEGAALLYNWSLINKPALSNAILSNSMTPTPSFVADEDGDYVVQLVVNDGEIDSLPDTVVIREISQNSLPVANAGLDQVAEAGQLINLDGSSSNDADGDALSYRWALLSRPVASQAQLTMADTAYPVLVTDEEGDYLVQLVVSDGVSTSLPDTILVHDKQRNVAPVADAGSDRQVNIGDKVLLSGSASFDGNGDPLAYQWSLVSKPSTSQVDLATTNQVDTEFTLDVAGTFVAQLVVSDGVLTSAPVTVTVTNKPSGSIVVNPVPQGHTLVLNSTLGGENQVGGFYSISESSLSDIQPLISLRGKPSIQAKSDLALVYNLNDKRFYAQLDTEGVYAGGVVVSFDPVSKHVEIIRHIEGETLSGHRVYGFNTRLLLHPDGTALFGLVKFGSVNDAGRIYHLNIDRNSQSFGQLNWIAELGNTDASGLTFGRIPSANIQWSGSNRIMVINHNRKGVTTTNAFELTPSDPADLSKPWVPKGFADITVPFDGRFQHYENDTIYNVWNRSPDSIFEVTTRAGGAGGYVNFDCYNPLGTFPWDARKLYGLCQGLGNSQPPILVEVNRGSAQSVNLRRFSNWGGMKPTGLAASETGGLLFINATDPAASLALEFERTTGRDSPFSYMPSQVKQVRNVNFSDSPLIVGDEQRGKLFVGDPGISNNPDDPVDDRFVSIISYDGGEMESGAIVTLDRLDNSVSTTSLGYQKGAYTFGRPLLHSNGGLYASVLYAPDFEGFGTNYRYDPVTALIEYGSGFGTVRPGIALAESDTGMVYGLGVDVRDAFRQVLYSLDPDSLAFSQIEKFDSTGNVHATTELALQGQIAWILSDVNLYCFNLTTRAKVMAHSFTINGAHDPVVGLAYVANQDAWYLPTRESSTSGEGTIQRIANDCLNPVRTDAVTGLTDIPSTPMLSASDGYLYYGTENGKLMRFDSVAFTVTEVANFSGSKVVGYLSEDQDGDVLGVVRGTREQLFAFGLITGQVRLTEIPETSPADLYYPGVIELN</sequence>
<dbReference type="InterPro" id="IPR029865">
    <property type="entry name" value="KIAA0319-like"/>
</dbReference>
<protein>
    <recommendedName>
        <fullName evidence="1">PKD/Chitinase domain-containing protein</fullName>
    </recommendedName>
</protein>
<dbReference type="Gene3D" id="2.60.40.10">
    <property type="entry name" value="Immunoglobulins"/>
    <property type="match status" value="8"/>
</dbReference>
<feature type="domain" description="PKD/Chitinase" evidence="1">
    <location>
        <begin position="407"/>
        <end position="497"/>
    </location>
</feature>
<dbReference type="SUPFAM" id="SSF101898">
    <property type="entry name" value="NHL repeat"/>
    <property type="match status" value="1"/>
</dbReference>
<comment type="caution">
    <text evidence="2">The sequence shown here is derived from an EMBL/GenBank/DDBJ whole genome shotgun (WGS) entry which is preliminary data.</text>
</comment>
<feature type="domain" description="PKD/Chitinase" evidence="1">
    <location>
        <begin position="595"/>
        <end position="683"/>
    </location>
</feature>
<dbReference type="GO" id="GO:0016020">
    <property type="term" value="C:membrane"/>
    <property type="evidence" value="ECO:0007669"/>
    <property type="project" value="TreeGrafter"/>
</dbReference>
<dbReference type="InterPro" id="IPR022409">
    <property type="entry name" value="PKD/Chitinase_dom"/>
</dbReference>
<feature type="domain" description="PKD/Chitinase" evidence="1">
    <location>
        <begin position="130"/>
        <end position="214"/>
    </location>
</feature>
<keyword evidence="3" id="KW-1185">Reference proteome</keyword>
<dbReference type="CDD" id="cd00146">
    <property type="entry name" value="PKD"/>
    <property type="match status" value="2"/>
</dbReference>
<dbReference type="PANTHER" id="PTHR46182">
    <property type="entry name" value="FI19480P1"/>
    <property type="match status" value="1"/>
</dbReference>